<evidence type="ECO:0000313" key="2">
    <source>
        <dbReference type="EMBL" id="MWJ26997.1"/>
    </source>
</evidence>
<sequence>MLQEEVQQLQDVTEGRAAARRAPRPGTVAETGLSLLYLGDLLVKHLFEQGALDLHQLSRESALAGSVVEEVCRFLREEGRAEVRGQGTGGALRFGLTDRGRASALEAFNRDGYSGKAPVTLEAYNERVHEQALSNVGIRRETVMEAFADTVIDPALLDQLGPGLHSGRAMFIHGHAGTGKSYIARRLVRLLEGEVLVPHAILVGGKAVRCFDPAVHHSLEDPAETSPAVQLYLEQGHDPRYVRCHRPCVVTGGELTMERLEVQFDSATHIHQAPVQLLANNGMLVIDDLGRQRMSPTELFNRWIVPLEERRDFLSLANGYHFSVPFDVALVFSTNLDPLALADAAFLRRIGYKIRFAPLERKAYLAIWQQQCQAQGWPYEQALADFVIDELHARDDVPLLACHPRDILSLAQDQLDYQGLTAPDRETLSWAWRTYFGDFFEAENATSNAVGTDEESTANRRDAP</sequence>
<dbReference type="InterPro" id="IPR027417">
    <property type="entry name" value="P-loop_NTPase"/>
</dbReference>
<dbReference type="SUPFAM" id="SSF52540">
    <property type="entry name" value="P-loop containing nucleoside triphosphate hydrolases"/>
    <property type="match status" value="1"/>
</dbReference>
<organism evidence="2 3">
    <name type="scientific">Vreelandella zhuhanensis</name>
    <dbReference type="NCBI Taxonomy" id="2684210"/>
    <lineage>
        <taxon>Bacteria</taxon>
        <taxon>Pseudomonadati</taxon>
        <taxon>Pseudomonadota</taxon>
        <taxon>Gammaproteobacteria</taxon>
        <taxon>Oceanospirillales</taxon>
        <taxon>Halomonadaceae</taxon>
        <taxon>Vreelandella</taxon>
    </lineage>
</organism>
<comment type="caution">
    <text evidence="2">The sequence shown here is derived from an EMBL/GenBank/DDBJ whole genome shotgun (WGS) entry which is preliminary data.</text>
</comment>
<feature type="domain" description="AAA+ ATPase" evidence="1">
    <location>
        <begin position="166"/>
        <end position="356"/>
    </location>
</feature>
<keyword evidence="3" id="KW-1185">Reference proteome</keyword>
<accession>A0A7X3KQJ3</accession>
<gene>
    <name evidence="2" type="ORF">GPM19_02045</name>
</gene>
<dbReference type="InterPro" id="IPR003593">
    <property type="entry name" value="AAA+_ATPase"/>
</dbReference>
<protein>
    <submittedName>
        <fullName evidence="2">AAA family ATPase</fullName>
    </submittedName>
</protein>
<dbReference type="Gene3D" id="3.40.50.300">
    <property type="entry name" value="P-loop containing nucleotide triphosphate hydrolases"/>
    <property type="match status" value="1"/>
</dbReference>
<dbReference type="AlphaFoldDB" id="A0A7X3KQJ3"/>
<dbReference type="Proteomes" id="UP000437638">
    <property type="component" value="Unassembled WGS sequence"/>
</dbReference>
<name>A0A7X3KQJ3_9GAMM</name>
<reference evidence="2 3" key="1">
    <citation type="submission" date="2019-12" db="EMBL/GenBank/DDBJ databases">
        <title>Halomonas rutogse sp. nov. isolated from two lakes on Tibetan Plateau.</title>
        <authorList>
            <person name="Gao P."/>
        </authorList>
    </citation>
    <scope>NUCLEOTIDE SEQUENCE [LARGE SCALE GENOMIC DNA]</scope>
    <source>
        <strain evidence="2 3">ZH2S</strain>
    </source>
</reference>
<evidence type="ECO:0000259" key="1">
    <source>
        <dbReference type="SMART" id="SM00382"/>
    </source>
</evidence>
<dbReference type="RefSeq" id="WP_160417188.1">
    <property type="nucleotide sequence ID" value="NZ_WTKP01000001.1"/>
</dbReference>
<proteinExistence type="predicted"/>
<evidence type="ECO:0000313" key="3">
    <source>
        <dbReference type="Proteomes" id="UP000437638"/>
    </source>
</evidence>
<dbReference type="EMBL" id="WTKP01000001">
    <property type="protein sequence ID" value="MWJ26997.1"/>
    <property type="molecule type" value="Genomic_DNA"/>
</dbReference>
<dbReference type="SMART" id="SM00382">
    <property type="entry name" value="AAA"/>
    <property type="match status" value="1"/>
</dbReference>